<dbReference type="PROSITE" id="PS51186">
    <property type="entry name" value="GNAT"/>
    <property type="match status" value="1"/>
</dbReference>
<dbReference type="GO" id="GO:0016301">
    <property type="term" value="F:kinase activity"/>
    <property type="evidence" value="ECO:0007669"/>
    <property type="project" value="UniProtKB-KW"/>
</dbReference>
<dbReference type="InterPro" id="IPR003594">
    <property type="entry name" value="HATPase_dom"/>
</dbReference>
<evidence type="ECO:0000313" key="4">
    <source>
        <dbReference type="Proteomes" id="UP000587760"/>
    </source>
</evidence>
<organism evidence="3 4">
    <name type="scientific">Spirochaeta isovalerica</name>
    <dbReference type="NCBI Taxonomy" id="150"/>
    <lineage>
        <taxon>Bacteria</taxon>
        <taxon>Pseudomonadati</taxon>
        <taxon>Spirochaetota</taxon>
        <taxon>Spirochaetia</taxon>
        <taxon>Spirochaetales</taxon>
        <taxon>Spirochaetaceae</taxon>
        <taxon>Spirochaeta</taxon>
    </lineage>
</organism>
<evidence type="ECO:0000313" key="3">
    <source>
        <dbReference type="EMBL" id="MBB6480976.1"/>
    </source>
</evidence>
<keyword evidence="3" id="KW-0418">Kinase</keyword>
<accession>A0A841RB92</accession>
<dbReference type="RefSeq" id="WP_184747228.1">
    <property type="nucleotide sequence ID" value="NZ_JACHGJ010000005.1"/>
</dbReference>
<feature type="domain" description="N-acetyltransferase" evidence="2">
    <location>
        <begin position="7"/>
        <end position="149"/>
    </location>
</feature>
<dbReference type="InterPro" id="IPR036890">
    <property type="entry name" value="HATPase_C_sf"/>
</dbReference>
<reference evidence="3 4" key="1">
    <citation type="submission" date="2020-08" db="EMBL/GenBank/DDBJ databases">
        <title>Genomic Encyclopedia of Type Strains, Phase IV (KMG-IV): sequencing the most valuable type-strain genomes for metagenomic binning, comparative biology and taxonomic classification.</title>
        <authorList>
            <person name="Goeker M."/>
        </authorList>
    </citation>
    <scope>NUCLEOTIDE SEQUENCE [LARGE SCALE GENOMIC DNA]</scope>
    <source>
        <strain evidence="3 4">DSM 2461</strain>
    </source>
</reference>
<dbReference type="EMBL" id="JACHGJ010000005">
    <property type="protein sequence ID" value="MBB6480976.1"/>
    <property type="molecule type" value="Genomic_DNA"/>
</dbReference>
<proteinExistence type="predicted"/>
<protein>
    <submittedName>
        <fullName evidence="3">Two-component sensor histidine kinase/GNAT superfamily N-acetyltransferase</fullName>
    </submittedName>
</protein>
<keyword evidence="4" id="KW-1185">Reference proteome</keyword>
<evidence type="ECO:0000259" key="2">
    <source>
        <dbReference type="PROSITE" id="PS51186"/>
    </source>
</evidence>
<dbReference type="Pfam" id="PF02518">
    <property type="entry name" value="HATPase_c"/>
    <property type="match status" value="1"/>
</dbReference>
<feature type="domain" description="Histidine kinase" evidence="1">
    <location>
        <begin position="171"/>
        <end position="376"/>
    </location>
</feature>
<dbReference type="CDD" id="cd04301">
    <property type="entry name" value="NAT_SF"/>
    <property type="match status" value="1"/>
</dbReference>
<dbReference type="PROSITE" id="PS50109">
    <property type="entry name" value="HIS_KIN"/>
    <property type="match status" value="1"/>
</dbReference>
<dbReference type="SUPFAM" id="SSF55874">
    <property type="entry name" value="ATPase domain of HSP90 chaperone/DNA topoisomerase II/histidine kinase"/>
    <property type="match status" value="1"/>
</dbReference>
<keyword evidence="3" id="KW-0808">Transferase</keyword>
<dbReference type="InterPro" id="IPR005467">
    <property type="entry name" value="His_kinase_dom"/>
</dbReference>
<evidence type="ECO:0000259" key="1">
    <source>
        <dbReference type="PROSITE" id="PS50109"/>
    </source>
</evidence>
<dbReference type="SUPFAM" id="SSF55729">
    <property type="entry name" value="Acyl-CoA N-acyltransferases (Nat)"/>
    <property type="match status" value="1"/>
</dbReference>
<comment type="caution">
    <text evidence="3">The sequence shown here is derived from an EMBL/GenBank/DDBJ whole genome shotgun (WGS) entry which is preliminary data.</text>
</comment>
<dbReference type="Proteomes" id="UP000587760">
    <property type="component" value="Unassembled WGS sequence"/>
</dbReference>
<name>A0A841RB92_9SPIO</name>
<dbReference type="InterPro" id="IPR016181">
    <property type="entry name" value="Acyl_CoA_acyltransferase"/>
</dbReference>
<dbReference type="Pfam" id="PF00583">
    <property type="entry name" value="Acetyltransf_1"/>
    <property type="match status" value="1"/>
</dbReference>
<gene>
    <name evidence="3" type="ORF">HNR50_002649</name>
</gene>
<sequence length="656" mass="76313">MVAISKNSISPLTPELEKRILHNPLLNIDTFIIPSPYVKNPNLIKDYEHSFVYIHEGELLGYILVYADREKKDFLIYKVTTSPFGRGMGIGTLFIEFLAEMIPTGSTISLYVWEKQQDTMDFFSSMGFISEESIVYRNLIYHYFSATRAQIIKRSSTRKIRGNSALEEIGNTRHDARKVVRLLSSMVEKLALENCDRIIEDINRETTGLINILNSFRDSIETIHEVNLKDLITERIIPYIETSMKDCDIKFHMESRISSIKGSYVNISRALINLFANSIDAIKEKGERGMITIQLSQDEENVYLMVGDNGTGIKAELMIKDEEGYPAFMGQTTKIRKQGEGLGTVQIFSTIGVENIAINSVVGEGTYWTLRFKKKQKEKEKWFMSLERRYFEFTGLQESTKITGRTPHNAVISVIWQMRKMEIFLFDIIMQFSKFHNMRDVYRQILIYLQGYESEEKLLETIESYRCDHPVIKEWMYRISLAIRDTMVKLEKHVDLNGYKGELFKSYGQAIGNIMIFTLDPETGNFLVTDRKLAEHFDFVYYLKKERDDLLRGEFIGDMKNPDSPILFGVWHIDSDEDLLEKLKKIREGARRLVEIGIDETKKLAFYQTTYCENDKDINTDKTTTFGEFIHLEDRELEKFMRTADDEFAGFLVHRD</sequence>
<dbReference type="InterPro" id="IPR000182">
    <property type="entry name" value="GNAT_dom"/>
</dbReference>
<dbReference type="AlphaFoldDB" id="A0A841RB92"/>
<dbReference type="Gene3D" id="3.30.565.10">
    <property type="entry name" value="Histidine kinase-like ATPase, C-terminal domain"/>
    <property type="match status" value="1"/>
</dbReference>
<dbReference type="Gene3D" id="3.40.630.30">
    <property type="match status" value="1"/>
</dbReference>
<dbReference type="GO" id="GO:0016747">
    <property type="term" value="F:acyltransferase activity, transferring groups other than amino-acyl groups"/>
    <property type="evidence" value="ECO:0007669"/>
    <property type="project" value="InterPro"/>
</dbReference>